<dbReference type="EMBL" id="ACSJ01000013">
    <property type="protein sequence ID" value="EES90388.1"/>
    <property type="molecule type" value="Genomic_DNA"/>
</dbReference>
<evidence type="ECO:0000313" key="2">
    <source>
        <dbReference type="Proteomes" id="UP000006160"/>
    </source>
</evidence>
<accession>A0A9P2G5J5</accession>
<proteinExistence type="predicted"/>
<comment type="caution">
    <text evidence="1">The sequence shown here is derived from an EMBL/GenBank/DDBJ whole genome shotgun (WGS) entry which is preliminary data.</text>
</comment>
<evidence type="ECO:0000313" key="1">
    <source>
        <dbReference type="EMBL" id="EES90388.1"/>
    </source>
</evidence>
<dbReference type="GO" id="GO:0003723">
    <property type="term" value="F:RNA binding"/>
    <property type="evidence" value="ECO:0007669"/>
    <property type="project" value="InterPro"/>
</dbReference>
<name>A0A9P2G5J5_CLOBO</name>
<dbReference type="AlphaFoldDB" id="A0A9P2G5J5"/>
<evidence type="ECO:0008006" key="3">
    <source>
        <dbReference type="Google" id="ProtNLM"/>
    </source>
</evidence>
<reference evidence="1 2" key="1">
    <citation type="submission" date="2009-10" db="EMBL/GenBank/DDBJ databases">
        <authorList>
            <person name="Shrivastava S."/>
            <person name="Brinkac L.B."/>
            <person name="Brown J.L."/>
            <person name="Bruce D.B."/>
            <person name="Detter C."/>
            <person name="Green L.D."/>
            <person name="Munk C.A."/>
            <person name="Rogers Y.C."/>
            <person name="Tapia R."/>
            <person name="Saunders E.S."/>
            <person name="Sims D.R."/>
            <person name="Smith L.A."/>
            <person name="Smith T.J."/>
            <person name="Sutton G."/>
            <person name="Brettin T."/>
        </authorList>
    </citation>
    <scope>NUCLEOTIDE SEQUENCE [LARGE SCALE GENOMIC DNA]</scope>
    <source>
        <strain evidence="2">D str. 1873</strain>
    </source>
</reference>
<organism evidence="1 2">
    <name type="scientific">Clostridium botulinum D str. 1873</name>
    <dbReference type="NCBI Taxonomy" id="592027"/>
    <lineage>
        <taxon>Bacteria</taxon>
        <taxon>Bacillati</taxon>
        <taxon>Bacillota</taxon>
        <taxon>Clostridia</taxon>
        <taxon>Eubacteriales</taxon>
        <taxon>Clostridiaceae</taxon>
        <taxon>Clostridium</taxon>
    </lineage>
</organism>
<dbReference type="GO" id="GO:0004521">
    <property type="term" value="F:RNA endonuclease activity"/>
    <property type="evidence" value="ECO:0007669"/>
    <property type="project" value="InterPro"/>
</dbReference>
<dbReference type="Gene3D" id="3.10.129.130">
    <property type="match status" value="1"/>
</dbReference>
<sequence length="178" mass="20998">MGIKIYMIDSNYITYLRSFDINVALNKKIHEGIRKYTGIVFKVNDFKYFAPMSSPKQKHKNISDEQIDCVKIKKGQLGVVNLNNMIPVYDENLVPFDINEQEKRYKNLLFNQFAYLNKSKQEIKNKARKLYSIVNSGKHKKISNRCCNFKLLEQKCMEYQYVKKSFDEVAVNITTEKE</sequence>
<dbReference type="InterPro" id="IPR025911">
    <property type="entry name" value="ToxN/AbiQ_toxin"/>
</dbReference>
<gene>
    <name evidence="1" type="ORF">CLG_B2217</name>
</gene>
<dbReference type="Pfam" id="PF13958">
    <property type="entry name" value="ToxN_toxin"/>
    <property type="match status" value="1"/>
</dbReference>
<dbReference type="InterPro" id="IPR053735">
    <property type="entry name" value="Type_III_TA_endoRNase"/>
</dbReference>
<dbReference type="Proteomes" id="UP000006160">
    <property type="component" value="Unassembled WGS sequence"/>
</dbReference>
<protein>
    <recommendedName>
        <fullName evidence="3">Type III toxin-antitoxin system ToxN/AbiQ family toxin</fullName>
    </recommendedName>
</protein>